<comment type="caution">
    <text evidence="1">The sequence shown here is derived from an EMBL/GenBank/DDBJ whole genome shotgun (WGS) entry which is preliminary data.</text>
</comment>
<sequence length="217" mass="25404">MEFLQNLTEARLLGGGKTGLKKYNARDVADLLFLHICALQMMKHEFYGLPEAQKYIKNSGNLIHFDYWSSHRNELYVLIHVLIGRFAEPQQRLLKDQEASRVFIERVKIDKQLLRKYLRLIAAGKTDESFERRFLLGLEHGLMISNSNYRAIRRLVMTWPKQSHSTKQLVMTRLLQILRSKARRSELLPILEAISRKQKMEDRTLKPLKGEVAKTVT</sequence>
<reference evidence="1" key="1">
    <citation type="journal article" date="2015" name="Nature">
        <title>Complex archaea that bridge the gap between prokaryotes and eukaryotes.</title>
        <authorList>
            <person name="Spang A."/>
            <person name="Saw J.H."/>
            <person name="Jorgensen S.L."/>
            <person name="Zaremba-Niedzwiedzka K."/>
            <person name="Martijn J."/>
            <person name="Lind A.E."/>
            <person name="van Eijk R."/>
            <person name="Schleper C."/>
            <person name="Guy L."/>
            <person name="Ettema T.J."/>
        </authorList>
    </citation>
    <scope>NUCLEOTIDE SEQUENCE</scope>
</reference>
<gene>
    <name evidence="1" type="ORF">LCGC14_0973300</name>
</gene>
<evidence type="ECO:0000313" key="1">
    <source>
        <dbReference type="EMBL" id="KKN16689.1"/>
    </source>
</evidence>
<organism evidence="1">
    <name type="scientific">marine sediment metagenome</name>
    <dbReference type="NCBI Taxonomy" id="412755"/>
    <lineage>
        <taxon>unclassified sequences</taxon>
        <taxon>metagenomes</taxon>
        <taxon>ecological metagenomes</taxon>
    </lineage>
</organism>
<accession>A0A0F9NFE1</accession>
<dbReference type="AlphaFoldDB" id="A0A0F9NFE1"/>
<proteinExistence type="predicted"/>
<protein>
    <submittedName>
        <fullName evidence="1">Uncharacterized protein</fullName>
    </submittedName>
</protein>
<dbReference type="EMBL" id="LAZR01003589">
    <property type="protein sequence ID" value="KKN16689.1"/>
    <property type="molecule type" value="Genomic_DNA"/>
</dbReference>
<name>A0A0F9NFE1_9ZZZZ</name>